<dbReference type="InterPro" id="IPR008969">
    <property type="entry name" value="CarboxyPept-like_regulatory"/>
</dbReference>
<keyword evidence="10" id="KW-1185">Reference proteome</keyword>
<evidence type="ECO:0000256" key="2">
    <source>
        <dbReference type="ARBA" id="ARBA00022448"/>
    </source>
</evidence>
<sequence>MKHATLAGLSRWCPITIALILLSLPLPAMALPSLQINDQHQVTGTVTDSNGEPLGGVNIIVSGKGQGTISGFDGSYTLTAIPQDTLVYSFVGFKTRKERVGERLTLDVVLQEDVMALGEVTVNAGYYTVKEKERTGSISRIRAEDIGKQPVSNPLAAMQGRMPGVEVVQSTGVPGGGFQVRIRGQNSIAAGNDPLYIVDGVPFTSQSVASLGLSITHPATITPLTAINPADIESIEVLKDADATAIYGSRGANGVVLITTKKGKAGKTSVEVNMQTGVGQVAHTMKLLNTPQYLDMRREAFANDGVTPTETNAPDLLLWDQNRYTDWQKELIGGTAYTTDARLSVSGGSENTRFSVRGGYYKETTVFPGDFDYQRMSLQSNLNHTSTNEKFGISLTMGFTREESDLLNQDLTRDALMTPPNVPAFINEKGNLMFPLEGTGMNNPYTFIKRKYRKEALNFMTNAVLYYDLWPGLRTKISLGYTNMTNDERSTAPASSQNPVLDPVASAGFADGKYQSWIMEPQLEYTRTWGQGTLNILFGCTFQENTRDRKGVTATGFTSDALIENMAAASDIRVETTEYNKYRYNAFFGRINYNWKGKYLVNLTGRRDGSSRFGPGKQFSNFGAVGVAWVFSEENFIRKGIPFLSFGKLRASYGVTGNDQIGDYEFLDTYSLASFPYHADIGLYPTRLFNPDFAWEQNRKLEGTLELGFFKDHIFLSIGYYRNRSGNQLINLPLPPSTGFAAIRSNLSALVENTGWEVELNTTNIQTHHLQWRTSANFTVPRNKLLEYPGFESSVHARQYEIGKSLFIQKKLHYTEVDPGTGVYQFEDVNQDGVVSSPDDLRAIYEITQDFYGGLNNSITYKNWQLDVFFQFVKQTGRNYLNMFSSAPGFLGNQPTEVLERWQHEGDRTGIQKFTQQSGEAGQAYRTARLQGDYLFGDASFVRLKNLAISYQLPVVNTPFQMVRIYMQGQNLLTLTRFAGLDPENHSYTTLPPLRVITGGVQFIF</sequence>
<dbReference type="PROSITE" id="PS52016">
    <property type="entry name" value="TONB_DEPENDENT_REC_3"/>
    <property type="match status" value="1"/>
</dbReference>
<dbReference type="Gene3D" id="2.60.40.1120">
    <property type="entry name" value="Carboxypeptidase-like, regulatory domain"/>
    <property type="match status" value="1"/>
</dbReference>
<keyword evidence="2 7" id="KW-0813">Transport</keyword>
<gene>
    <name evidence="9" type="ORF">SAMN02927921_04077</name>
</gene>
<accession>A0A1K1RVH5</accession>
<feature type="domain" description="TonB-dependent receptor plug" evidence="8">
    <location>
        <begin position="132"/>
        <end position="255"/>
    </location>
</feature>
<dbReference type="Gene3D" id="2.40.170.20">
    <property type="entry name" value="TonB-dependent receptor, beta-barrel domain"/>
    <property type="match status" value="1"/>
</dbReference>
<dbReference type="Pfam" id="PF13715">
    <property type="entry name" value="CarbopepD_reg_2"/>
    <property type="match status" value="1"/>
</dbReference>
<dbReference type="AlphaFoldDB" id="A0A1K1RVH5"/>
<dbReference type="InterPro" id="IPR036942">
    <property type="entry name" value="Beta-barrel_TonB_sf"/>
</dbReference>
<dbReference type="SUPFAM" id="SSF49464">
    <property type="entry name" value="Carboxypeptidase regulatory domain-like"/>
    <property type="match status" value="1"/>
</dbReference>
<keyword evidence="5 7" id="KW-0472">Membrane</keyword>
<evidence type="ECO:0000256" key="7">
    <source>
        <dbReference type="PROSITE-ProRule" id="PRU01360"/>
    </source>
</evidence>
<comment type="similarity">
    <text evidence="7">Belongs to the TonB-dependent receptor family.</text>
</comment>
<evidence type="ECO:0000256" key="6">
    <source>
        <dbReference type="ARBA" id="ARBA00023237"/>
    </source>
</evidence>
<evidence type="ECO:0000256" key="4">
    <source>
        <dbReference type="ARBA" id="ARBA00022692"/>
    </source>
</evidence>
<dbReference type="InterPro" id="IPR023996">
    <property type="entry name" value="TonB-dep_OMP_SusC/RagA"/>
</dbReference>
<dbReference type="STRING" id="1150368.SAMN02927921_04077"/>
<dbReference type="InterPro" id="IPR012910">
    <property type="entry name" value="Plug_dom"/>
</dbReference>
<keyword evidence="4 7" id="KW-0812">Transmembrane</keyword>
<name>A0A1K1RVH5_9FLAO</name>
<keyword evidence="3 7" id="KW-1134">Transmembrane beta strand</keyword>
<evidence type="ECO:0000259" key="8">
    <source>
        <dbReference type="Pfam" id="PF07715"/>
    </source>
</evidence>
<evidence type="ECO:0000313" key="9">
    <source>
        <dbReference type="EMBL" id="SFW76152.1"/>
    </source>
</evidence>
<evidence type="ECO:0000256" key="3">
    <source>
        <dbReference type="ARBA" id="ARBA00022452"/>
    </source>
</evidence>
<protein>
    <submittedName>
        <fullName evidence="9">TonB-linked outer membrane protein, SusC/RagA family</fullName>
    </submittedName>
</protein>
<proteinExistence type="inferred from homology"/>
<dbReference type="Proteomes" id="UP000182248">
    <property type="component" value="Unassembled WGS sequence"/>
</dbReference>
<dbReference type="NCBIfam" id="TIGR04056">
    <property type="entry name" value="OMP_RagA_SusC"/>
    <property type="match status" value="1"/>
</dbReference>
<dbReference type="InterPro" id="IPR023997">
    <property type="entry name" value="TonB-dep_OMP_SusC/RagA_CS"/>
</dbReference>
<dbReference type="SUPFAM" id="SSF56935">
    <property type="entry name" value="Porins"/>
    <property type="match status" value="1"/>
</dbReference>
<organism evidence="9 10">
    <name type="scientific">Sinomicrobium oceani</name>
    <dbReference type="NCBI Taxonomy" id="1150368"/>
    <lineage>
        <taxon>Bacteria</taxon>
        <taxon>Pseudomonadati</taxon>
        <taxon>Bacteroidota</taxon>
        <taxon>Flavobacteriia</taxon>
        <taxon>Flavobacteriales</taxon>
        <taxon>Flavobacteriaceae</taxon>
        <taxon>Sinomicrobium</taxon>
    </lineage>
</organism>
<dbReference type="Gene3D" id="2.170.130.10">
    <property type="entry name" value="TonB-dependent receptor, plug domain"/>
    <property type="match status" value="1"/>
</dbReference>
<dbReference type="GO" id="GO:0009279">
    <property type="term" value="C:cell outer membrane"/>
    <property type="evidence" value="ECO:0007669"/>
    <property type="project" value="UniProtKB-SubCell"/>
</dbReference>
<evidence type="ECO:0000256" key="1">
    <source>
        <dbReference type="ARBA" id="ARBA00004571"/>
    </source>
</evidence>
<evidence type="ECO:0000256" key="5">
    <source>
        <dbReference type="ARBA" id="ARBA00023136"/>
    </source>
</evidence>
<dbReference type="EMBL" id="FPJE01000037">
    <property type="protein sequence ID" value="SFW76152.1"/>
    <property type="molecule type" value="Genomic_DNA"/>
</dbReference>
<dbReference type="NCBIfam" id="TIGR04057">
    <property type="entry name" value="SusC_RagA_signa"/>
    <property type="match status" value="1"/>
</dbReference>
<reference evidence="9 10" key="1">
    <citation type="submission" date="2016-11" db="EMBL/GenBank/DDBJ databases">
        <authorList>
            <person name="Jaros S."/>
            <person name="Januszkiewicz K."/>
            <person name="Wedrychowicz H."/>
        </authorList>
    </citation>
    <scope>NUCLEOTIDE SEQUENCE [LARGE SCALE GENOMIC DNA]</scope>
    <source>
        <strain evidence="9 10">CGMCC 1.12145</strain>
    </source>
</reference>
<keyword evidence="6 7" id="KW-0998">Cell outer membrane</keyword>
<evidence type="ECO:0000313" key="10">
    <source>
        <dbReference type="Proteomes" id="UP000182248"/>
    </source>
</evidence>
<dbReference type="InterPro" id="IPR037066">
    <property type="entry name" value="Plug_dom_sf"/>
</dbReference>
<comment type="subcellular location">
    <subcellularLocation>
        <location evidence="1 7">Cell outer membrane</location>
        <topology evidence="1 7">Multi-pass membrane protein</topology>
    </subcellularLocation>
</comment>
<dbReference type="Pfam" id="PF07715">
    <property type="entry name" value="Plug"/>
    <property type="match status" value="1"/>
</dbReference>
<dbReference type="InterPro" id="IPR039426">
    <property type="entry name" value="TonB-dep_rcpt-like"/>
</dbReference>